<evidence type="ECO:0000313" key="3">
    <source>
        <dbReference type="EMBL" id="GID74405.1"/>
    </source>
</evidence>
<dbReference type="EMBL" id="BOMI01000059">
    <property type="protein sequence ID" value="GID74405.1"/>
    <property type="molecule type" value="Genomic_DNA"/>
</dbReference>
<accession>A0ABQ3Y365</accession>
<evidence type="ECO:0008006" key="5">
    <source>
        <dbReference type="Google" id="ProtNLM"/>
    </source>
</evidence>
<name>A0ABQ3Y365_9ACTN</name>
<keyword evidence="2" id="KW-0472">Membrane</keyword>
<comment type="caution">
    <text evidence="3">The sequence shown here is derived from an EMBL/GenBank/DDBJ whole genome shotgun (WGS) entry which is preliminary data.</text>
</comment>
<keyword evidence="2" id="KW-0812">Transmembrane</keyword>
<evidence type="ECO:0000313" key="4">
    <source>
        <dbReference type="Proteomes" id="UP000609879"/>
    </source>
</evidence>
<feature type="region of interest" description="Disordered" evidence="1">
    <location>
        <begin position="244"/>
        <end position="271"/>
    </location>
</feature>
<sequence>MFRLVRPASRGAVVLAVLVAVAAGSFGAAAASLLGWRFAPSLDGVVAAQGLDRTVFPGLTVGDCAGWEATLGLPCAGMPAFIPNPDGEGVRYGIREYTAAPTPATRDYRAFTAGVRDRLAAAGWHLDTAIREHAGVDNGDTSVLDGTGTPETTGEVTGVREATFLASRGDVVLEFFGAAPAARFTIARAAPRWLWPVTVAGALLGAAAGWLLTAWISRRTAGRPAVASRSTRCSCWPPRPPFPVSWRRSPAPGEPGTRFVRRRRAAGTIDS</sequence>
<evidence type="ECO:0000256" key="2">
    <source>
        <dbReference type="SAM" id="Phobius"/>
    </source>
</evidence>
<dbReference type="RefSeq" id="WP_203762700.1">
    <property type="nucleotide sequence ID" value="NZ_BAAABO010000006.1"/>
</dbReference>
<reference evidence="3 4" key="1">
    <citation type="submission" date="2021-01" db="EMBL/GenBank/DDBJ databases">
        <title>Whole genome shotgun sequence of Actinoplanes deccanensis NBRC 13994.</title>
        <authorList>
            <person name="Komaki H."/>
            <person name="Tamura T."/>
        </authorList>
    </citation>
    <scope>NUCLEOTIDE SEQUENCE [LARGE SCALE GENOMIC DNA]</scope>
    <source>
        <strain evidence="3 4">NBRC 13994</strain>
    </source>
</reference>
<gene>
    <name evidence="3" type="ORF">Ade02nite_30460</name>
</gene>
<dbReference type="Proteomes" id="UP000609879">
    <property type="component" value="Unassembled WGS sequence"/>
</dbReference>
<organism evidence="3 4">
    <name type="scientific">Paractinoplanes deccanensis</name>
    <dbReference type="NCBI Taxonomy" id="113561"/>
    <lineage>
        <taxon>Bacteria</taxon>
        <taxon>Bacillati</taxon>
        <taxon>Actinomycetota</taxon>
        <taxon>Actinomycetes</taxon>
        <taxon>Micromonosporales</taxon>
        <taxon>Micromonosporaceae</taxon>
        <taxon>Paractinoplanes</taxon>
    </lineage>
</organism>
<keyword evidence="2" id="KW-1133">Transmembrane helix</keyword>
<protein>
    <recommendedName>
        <fullName evidence="5">DUF3592 domain-containing protein</fullName>
    </recommendedName>
</protein>
<feature type="transmembrane region" description="Helical" evidence="2">
    <location>
        <begin position="193"/>
        <end position="216"/>
    </location>
</feature>
<keyword evidence="4" id="KW-1185">Reference proteome</keyword>
<proteinExistence type="predicted"/>
<evidence type="ECO:0000256" key="1">
    <source>
        <dbReference type="SAM" id="MobiDB-lite"/>
    </source>
</evidence>